<comment type="caution">
    <text evidence="6">The sequence shown here is derived from an EMBL/GenBank/DDBJ whole genome shotgun (WGS) entry which is preliminary data.</text>
</comment>
<evidence type="ECO:0000313" key="6">
    <source>
        <dbReference type="EMBL" id="KAJ2893953.1"/>
    </source>
</evidence>
<sequence length="631" mass="72103">MSTGRVLHKGQLEAKLRDENQLIRSGLLRDENPLDLSDQFGEFIFACRQGDLATCQRMVSEGVNINGKDKFDYTPLIIASLCGHYELVRLLLESGALAERNTFQGERCIYNALNDNIRNLLLKYDYSKGTDPLQSWSSHIQSLMHRETPKISDVSLLASTASFDLHKFLLSLRSPYFLKKFQDSPASVTCKLPDKIPVESVRHVLRYLYLGDPPKDLVDPDSTSTEAEVLAGIDKISKYLRVEQIWDTIFTGFEDRRLARQRFQDEVNRAQSQVEEFVNNHVLPAKMVINKDKAENVRWKFNNPTFADMILRADQRDHPDHEIDQEEHSSAIPIGPVTHSRPDAKAVLYPVHKAFLIRCPYFDVMFSSEFAEAQPSEHLRITTVDCSPETLEVIIKYMYTEKFNCPLEIALDVLYTADMLLFDTLKGKAAATISNLGSGSKNAWEDRSRTNAEEGDSGHHAPEVEPVNIYDVIRAAWDLNVQRLENFAGRYLAYRLEDYIDEDDFAALIKESAERVKDRQETDTIELLDDIRYFLSERFRMRFEDAGLDDMLEDEIVEVNPESDVEREFMNGVVTQNGKQNTGQTEVDTIGGAMRTLDGQLVEDEFDSDALNYRILLQKIDNLLDNLKLDA</sequence>
<dbReference type="InterPro" id="IPR044515">
    <property type="entry name" value="ABTB1"/>
</dbReference>
<dbReference type="Gene3D" id="1.25.40.20">
    <property type="entry name" value="Ankyrin repeat-containing domain"/>
    <property type="match status" value="1"/>
</dbReference>
<dbReference type="Proteomes" id="UP001201980">
    <property type="component" value="Unassembled WGS sequence"/>
</dbReference>
<dbReference type="EMBL" id="JAKWBI020000546">
    <property type="protein sequence ID" value="KAJ2893953.1"/>
    <property type="molecule type" value="Genomic_DNA"/>
</dbReference>
<dbReference type="SMART" id="SM00225">
    <property type="entry name" value="BTB"/>
    <property type="match status" value="2"/>
</dbReference>
<dbReference type="PROSITE" id="PS50297">
    <property type="entry name" value="ANK_REP_REGION"/>
    <property type="match status" value="1"/>
</dbReference>
<name>A0AAD5WPC9_9PEZI</name>
<feature type="domain" description="BTB" evidence="5">
    <location>
        <begin position="349"/>
        <end position="407"/>
    </location>
</feature>
<protein>
    <submittedName>
        <fullName evidence="6">BTB/POZ domain-containing protein</fullName>
    </submittedName>
</protein>
<evidence type="ECO:0000313" key="7">
    <source>
        <dbReference type="Proteomes" id="UP001201980"/>
    </source>
</evidence>
<feature type="compositionally biased region" description="Basic and acidic residues" evidence="4">
    <location>
        <begin position="443"/>
        <end position="462"/>
    </location>
</feature>
<dbReference type="Gene3D" id="3.30.710.10">
    <property type="entry name" value="Potassium Channel Kv1.1, Chain A"/>
    <property type="match status" value="2"/>
</dbReference>
<dbReference type="InterPro" id="IPR002110">
    <property type="entry name" value="Ankyrin_rpt"/>
</dbReference>
<feature type="region of interest" description="Disordered" evidence="4">
    <location>
        <begin position="438"/>
        <end position="462"/>
    </location>
</feature>
<dbReference type="PROSITE" id="PS50088">
    <property type="entry name" value="ANK_REPEAT"/>
    <property type="match status" value="1"/>
</dbReference>
<keyword evidence="2 3" id="KW-0040">ANK repeat</keyword>
<accession>A0AAD5WPC9</accession>
<dbReference type="InterPro" id="IPR036770">
    <property type="entry name" value="Ankyrin_rpt-contain_sf"/>
</dbReference>
<dbReference type="GO" id="GO:0005737">
    <property type="term" value="C:cytoplasm"/>
    <property type="evidence" value="ECO:0007669"/>
    <property type="project" value="TreeGrafter"/>
</dbReference>
<evidence type="ECO:0000256" key="4">
    <source>
        <dbReference type="SAM" id="MobiDB-lite"/>
    </source>
</evidence>
<dbReference type="GO" id="GO:0000151">
    <property type="term" value="C:ubiquitin ligase complex"/>
    <property type="evidence" value="ECO:0007669"/>
    <property type="project" value="TreeGrafter"/>
</dbReference>
<evidence type="ECO:0000256" key="1">
    <source>
        <dbReference type="ARBA" id="ARBA00022737"/>
    </source>
</evidence>
<evidence type="ECO:0000256" key="3">
    <source>
        <dbReference type="PROSITE-ProRule" id="PRU00023"/>
    </source>
</evidence>
<reference evidence="6" key="1">
    <citation type="submission" date="2022-07" db="EMBL/GenBank/DDBJ databases">
        <title>Draft genome sequence of Zalerion maritima ATCC 34329, a (micro)plastics degrading marine fungus.</title>
        <authorList>
            <person name="Paco A."/>
            <person name="Goncalves M.F.M."/>
            <person name="Rocha-Santos T.A.P."/>
            <person name="Alves A."/>
        </authorList>
    </citation>
    <scope>NUCLEOTIDE SEQUENCE</scope>
    <source>
        <strain evidence="6">ATCC 34329</strain>
    </source>
</reference>
<evidence type="ECO:0000259" key="5">
    <source>
        <dbReference type="PROSITE" id="PS50097"/>
    </source>
</evidence>
<dbReference type="AlphaFoldDB" id="A0AAD5WPC9"/>
<feature type="domain" description="BTB" evidence="5">
    <location>
        <begin position="152"/>
        <end position="212"/>
    </location>
</feature>
<feature type="repeat" description="ANK" evidence="3">
    <location>
        <begin position="71"/>
        <end position="96"/>
    </location>
</feature>
<dbReference type="PROSITE" id="PS50097">
    <property type="entry name" value="BTB"/>
    <property type="match status" value="2"/>
</dbReference>
<dbReference type="CDD" id="cd18497">
    <property type="entry name" value="BACK_ABTB1_BPOZ"/>
    <property type="match status" value="1"/>
</dbReference>
<evidence type="ECO:0000256" key="2">
    <source>
        <dbReference type="ARBA" id="ARBA00023043"/>
    </source>
</evidence>
<keyword evidence="7" id="KW-1185">Reference proteome</keyword>
<organism evidence="6 7">
    <name type="scientific">Zalerion maritima</name>
    <dbReference type="NCBI Taxonomy" id="339359"/>
    <lineage>
        <taxon>Eukaryota</taxon>
        <taxon>Fungi</taxon>
        <taxon>Dikarya</taxon>
        <taxon>Ascomycota</taxon>
        <taxon>Pezizomycotina</taxon>
        <taxon>Sordariomycetes</taxon>
        <taxon>Lulworthiomycetidae</taxon>
        <taxon>Lulworthiales</taxon>
        <taxon>Lulworthiaceae</taxon>
        <taxon>Zalerion</taxon>
    </lineage>
</organism>
<dbReference type="Pfam" id="PF12796">
    <property type="entry name" value="Ank_2"/>
    <property type="match status" value="1"/>
</dbReference>
<dbReference type="SMART" id="SM00248">
    <property type="entry name" value="ANK"/>
    <property type="match status" value="2"/>
</dbReference>
<dbReference type="InterPro" id="IPR000210">
    <property type="entry name" value="BTB/POZ_dom"/>
</dbReference>
<dbReference type="CDD" id="cd18186">
    <property type="entry name" value="BTB_POZ_ZBTB_KLHL-like"/>
    <property type="match status" value="1"/>
</dbReference>
<dbReference type="PANTHER" id="PTHR46231:SF1">
    <property type="entry name" value="ANKYRIN REPEAT AND BTB_POZ DOMAIN-CONTAINING PROTEIN 1"/>
    <property type="match status" value="1"/>
</dbReference>
<dbReference type="SUPFAM" id="SSF54695">
    <property type="entry name" value="POZ domain"/>
    <property type="match status" value="2"/>
</dbReference>
<dbReference type="Pfam" id="PF00651">
    <property type="entry name" value="BTB"/>
    <property type="match status" value="2"/>
</dbReference>
<keyword evidence="1" id="KW-0677">Repeat</keyword>
<dbReference type="FunFam" id="1.25.40.20:FF:000248">
    <property type="entry name" value="Ankyrin repeat and BTB/POZ domain protein"/>
    <property type="match status" value="1"/>
</dbReference>
<dbReference type="PANTHER" id="PTHR46231">
    <property type="entry name" value="ANKYRIN REPEAT AND BTB/POZ DOMAIN-CONTAINING PROTEIN 1"/>
    <property type="match status" value="1"/>
</dbReference>
<dbReference type="SUPFAM" id="SSF48403">
    <property type="entry name" value="Ankyrin repeat"/>
    <property type="match status" value="1"/>
</dbReference>
<proteinExistence type="predicted"/>
<gene>
    <name evidence="6" type="ORF">MKZ38_008059</name>
</gene>
<dbReference type="InterPro" id="IPR011333">
    <property type="entry name" value="SKP1/BTB/POZ_sf"/>
</dbReference>